<evidence type="ECO:0000259" key="2">
    <source>
        <dbReference type="Pfam" id="PF25540"/>
    </source>
</evidence>
<evidence type="ECO:0000313" key="4">
    <source>
        <dbReference type="Proteomes" id="UP000178912"/>
    </source>
</evidence>
<evidence type="ECO:0000256" key="1">
    <source>
        <dbReference type="SAM" id="MobiDB-lite"/>
    </source>
</evidence>
<feature type="region of interest" description="Disordered" evidence="1">
    <location>
        <begin position="62"/>
        <end position="89"/>
    </location>
</feature>
<dbReference type="PANTHER" id="PTHR37543">
    <property type="entry name" value="CCCH ZINC FINGER DNA BINDING PROTEIN (AFU_ORTHOLOGUE AFUA_5G12760)"/>
    <property type="match status" value="1"/>
</dbReference>
<organism evidence="3 4">
    <name type="scientific">Rhynchosporium agropyri</name>
    <dbReference type="NCBI Taxonomy" id="914238"/>
    <lineage>
        <taxon>Eukaryota</taxon>
        <taxon>Fungi</taxon>
        <taxon>Dikarya</taxon>
        <taxon>Ascomycota</taxon>
        <taxon>Pezizomycotina</taxon>
        <taxon>Leotiomycetes</taxon>
        <taxon>Helotiales</taxon>
        <taxon>Ploettnerulaceae</taxon>
        <taxon>Rhynchosporium</taxon>
    </lineage>
</organism>
<dbReference type="Pfam" id="PF25540">
    <property type="entry name" value="DUF7923"/>
    <property type="match status" value="1"/>
</dbReference>
<gene>
    <name evidence="3" type="ORF">RAG0_09656</name>
</gene>
<dbReference type="InterPro" id="IPR057683">
    <property type="entry name" value="DUF7923"/>
</dbReference>
<proteinExistence type="predicted"/>
<dbReference type="OrthoDB" id="2270193at2759"/>
<feature type="compositionally biased region" description="Basic and acidic residues" evidence="1">
    <location>
        <begin position="79"/>
        <end position="89"/>
    </location>
</feature>
<accession>A0A1E1KWG7</accession>
<name>A0A1E1KWG7_9HELO</name>
<keyword evidence="4" id="KW-1185">Reference proteome</keyword>
<dbReference type="PANTHER" id="PTHR37543:SF1">
    <property type="entry name" value="CCCH ZINC FINGER DNA BINDING PROTEIN (AFU_ORTHOLOGUE AFUA_5G12760)"/>
    <property type="match status" value="1"/>
</dbReference>
<sequence>MAFIVHESSVDVGQDLRRRFAEIEQLDVLKSQLLQDALSNTERLRAQVEQLKALNHELKEQLAKSDSQLAESNKKRKRETQDLDSEKETRRQCQERVEILSARVAAVDQGKFMLVLIDADAQTNLFRDEYLTRGMDGGHAAADVLKEKVQEHLVNGLGASVEKTKALPIMIKAFANLEGLSNYCVKSQRLRSQDALSKFWAGFSRSSALVDFIDVGRGKEEADSKLREVLAFYINNPLCTHIMLMCCHDAGYVPVFRPYSVKSMLSQKITLISTGGILPSIAALNFRSTKIFEPLFSGIGSPKSANQATLQLSTKVHEQHKPTPVMASQAKEYSQVSPIGSTGSGQASPTGAYAKNVNLIGRPIGHENFVANAHRLGPVLRNSAGRRIDKKLPFAPWNERVQSIRNMNICSWHYLRSDHCVHDCARSHDKLERPLTSEDHDALRVITRLGFCHRLKNTGDCDDEFCIYGHGLVES</sequence>
<dbReference type="AlphaFoldDB" id="A0A1E1KWG7"/>
<feature type="domain" description="DUF7923" evidence="2">
    <location>
        <begin position="108"/>
        <end position="291"/>
    </location>
</feature>
<protein>
    <recommendedName>
        <fullName evidence="2">DUF7923 domain-containing protein</fullName>
    </recommendedName>
</protein>
<dbReference type="Proteomes" id="UP000178912">
    <property type="component" value="Unassembled WGS sequence"/>
</dbReference>
<dbReference type="EMBL" id="FJUX01000056">
    <property type="protein sequence ID" value="CZT02538.1"/>
    <property type="molecule type" value="Genomic_DNA"/>
</dbReference>
<evidence type="ECO:0000313" key="3">
    <source>
        <dbReference type="EMBL" id="CZT02538.1"/>
    </source>
</evidence>
<reference evidence="4" key="1">
    <citation type="submission" date="2016-03" db="EMBL/GenBank/DDBJ databases">
        <authorList>
            <person name="Guldener U."/>
        </authorList>
    </citation>
    <scope>NUCLEOTIDE SEQUENCE [LARGE SCALE GENOMIC DNA]</scope>
    <source>
        <strain evidence="4">04CH-RAC-A.6.1</strain>
    </source>
</reference>